<protein>
    <submittedName>
        <fullName evidence="1">DUF1326 domain-containing protein</fullName>
    </submittedName>
</protein>
<accession>A0ABT0S0X8</accession>
<dbReference type="InterPro" id="IPR009758">
    <property type="entry name" value="DUF1326"/>
</dbReference>
<evidence type="ECO:0000313" key="2">
    <source>
        <dbReference type="Proteomes" id="UP001165342"/>
    </source>
</evidence>
<sequence length="211" mass="23239">MTYWEFKGRELVNCTCEYGCNCQFNALPDKGHCHAVAAIQIDQGHHGETRLDGLRVGAIFKWPGPIHEGHGEALAFVDERADDEQREALLKIMTGQDTDPFATMFAVYASTVETMHPPVFTPIEFEVDVEARRGRMSVPGYVEMTGEPIRNKVSGEESRAQIVLPAGFEYEVADIGSASSRTTGGPMQVEFADSYGQFANLHLCSHGVVRA</sequence>
<dbReference type="Pfam" id="PF07040">
    <property type="entry name" value="DUF1326"/>
    <property type="match status" value="1"/>
</dbReference>
<proteinExistence type="predicted"/>
<dbReference type="InterPro" id="IPR014581">
    <property type="entry name" value="UCP033303"/>
</dbReference>
<dbReference type="RefSeq" id="WP_249830999.1">
    <property type="nucleotide sequence ID" value="NZ_JAMGBE010000002.1"/>
</dbReference>
<evidence type="ECO:0000313" key="1">
    <source>
        <dbReference type="EMBL" id="MCL6729502.1"/>
    </source>
</evidence>
<dbReference type="PIRSF" id="PIRSF033303">
    <property type="entry name" value="UCP033303"/>
    <property type="match status" value="1"/>
</dbReference>
<organism evidence="1 2">
    <name type="scientific">Sphingomonas hankyongi</name>
    <dbReference type="NCBI Taxonomy" id="2908209"/>
    <lineage>
        <taxon>Bacteria</taxon>
        <taxon>Pseudomonadati</taxon>
        <taxon>Pseudomonadota</taxon>
        <taxon>Alphaproteobacteria</taxon>
        <taxon>Sphingomonadales</taxon>
        <taxon>Sphingomonadaceae</taxon>
        <taxon>Sphingomonas</taxon>
    </lineage>
</organism>
<name>A0ABT0S0X8_9SPHN</name>
<comment type="caution">
    <text evidence="1">The sequence shown here is derived from an EMBL/GenBank/DDBJ whole genome shotgun (WGS) entry which is preliminary data.</text>
</comment>
<gene>
    <name evidence="1" type="ORF">LZ538_05445</name>
</gene>
<dbReference type="Proteomes" id="UP001165342">
    <property type="component" value="Unassembled WGS sequence"/>
</dbReference>
<dbReference type="EMBL" id="JAMGBE010000002">
    <property type="protein sequence ID" value="MCL6729502.1"/>
    <property type="molecule type" value="Genomic_DNA"/>
</dbReference>
<reference evidence="1" key="1">
    <citation type="submission" date="2022-05" db="EMBL/GenBank/DDBJ databases">
        <authorList>
            <person name="Jo J.-H."/>
            <person name="Im W.-T."/>
        </authorList>
    </citation>
    <scope>NUCLEOTIDE SEQUENCE</scope>
    <source>
        <strain evidence="1">SE220</strain>
    </source>
</reference>
<keyword evidence="2" id="KW-1185">Reference proteome</keyword>